<dbReference type="Gene3D" id="3.30.565.10">
    <property type="entry name" value="Histidine kinase-like ATPase, C-terminal domain"/>
    <property type="match status" value="1"/>
</dbReference>
<dbReference type="SUPFAM" id="SSF47384">
    <property type="entry name" value="Homodimeric domain of signal transducing histidine kinase"/>
    <property type="match status" value="1"/>
</dbReference>
<protein>
    <recommendedName>
        <fullName evidence="3">histidine kinase</fullName>
        <ecNumber evidence="3">2.7.13.3</ecNumber>
    </recommendedName>
</protein>
<feature type="domain" description="HAMP" evidence="14">
    <location>
        <begin position="436"/>
        <end position="488"/>
    </location>
</feature>
<proteinExistence type="predicted"/>
<dbReference type="PRINTS" id="PR00344">
    <property type="entry name" value="BCTRLSENSOR"/>
</dbReference>
<evidence type="ECO:0000259" key="13">
    <source>
        <dbReference type="PROSITE" id="PS50109"/>
    </source>
</evidence>
<dbReference type="InterPro" id="IPR005467">
    <property type="entry name" value="His_kinase_dom"/>
</dbReference>
<dbReference type="Pfam" id="PF02518">
    <property type="entry name" value="HATPase_c"/>
    <property type="match status" value="1"/>
</dbReference>
<evidence type="ECO:0000256" key="7">
    <source>
        <dbReference type="ARBA" id="ARBA00022777"/>
    </source>
</evidence>
<dbReference type="Proteomes" id="UP000184452">
    <property type="component" value="Unassembled WGS sequence"/>
</dbReference>
<dbReference type="SMART" id="SM00388">
    <property type="entry name" value="HisKA"/>
    <property type="match status" value="1"/>
</dbReference>
<dbReference type="GO" id="GO:0005886">
    <property type="term" value="C:plasma membrane"/>
    <property type="evidence" value="ECO:0007669"/>
    <property type="project" value="UniProtKB-SubCell"/>
</dbReference>
<reference evidence="15 16" key="1">
    <citation type="submission" date="2016-11" db="EMBL/GenBank/DDBJ databases">
        <authorList>
            <person name="Jaros S."/>
            <person name="Januszkiewicz K."/>
            <person name="Wedrychowicz H."/>
        </authorList>
    </citation>
    <scope>NUCLEOTIDE SEQUENCE [LARGE SCALE GENOMIC DNA]</scope>
    <source>
        <strain evidence="15 16">CGMCC 4.5723</strain>
    </source>
</reference>
<dbReference type="EMBL" id="FQZK01000026">
    <property type="protein sequence ID" value="SHK64127.1"/>
    <property type="molecule type" value="Genomic_DNA"/>
</dbReference>
<dbReference type="SUPFAM" id="SSF158472">
    <property type="entry name" value="HAMP domain-like"/>
    <property type="match status" value="1"/>
</dbReference>
<evidence type="ECO:0000313" key="15">
    <source>
        <dbReference type="EMBL" id="SHK64127.1"/>
    </source>
</evidence>
<dbReference type="PROSITE" id="PS50885">
    <property type="entry name" value="HAMP"/>
    <property type="match status" value="1"/>
</dbReference>
<dbReference type="InterPro" id="IPR036097">
    <property type="entry name" value="HisK_dim/P_sf"/>
</dbReference>
<dbReference type="FunFam" id="3.30.565.10:FF:000006">
    <property type="entry name" value="Sensor histidine kinase WalK"/>
    <property type="match status" value="1"/>
</dbReference>
<keyword evidence="12" id="KW-0472">Membrane</keyword>
<dbReference type="Pfam" id="PF00512">
    <property type="entry name" value="HisKA"/>
    <property type="match status" value="1"/>
</dbReference>
<gene>
    <name evidence="15" type="ORF">SAMN05421803_12619</name>
</gene>
<sequence>MRRAARRSAAGGARAAGRRPSLRHGLLFRLLTGSVLVAVCSITATAWLAVQRTSESITVQQGETLAVDTHIHDTLVGYAATHRGWAGVGDTVRELARETGRRVVLTTEGRAVIADSAVAAQGGGEEAPPLPPRTSSVVDALAVDVTLAAGSGDRIDPRAVGPFALTERERRVLRAEAEQGAACLRRLYGVSAEAETAPTGRPAIETEQADAAMWAECGLDALDRPRGGEEEALADLNARVSDCGTEPGMDAVYAMDGRTGGLVVTGDRSARPPAEPDEARAPAAPEDPRAPAPEVPADRPAEGDDPGGDTQDRGGEPSEEPLPEAPVEEVPMPPAPAEEEPVPGAREPTAVPAAPGTESLTWSRVDLSPEAAACLDAARRAQLDPYVAPAALLFIDDPAEDTAAELSLSREGVLRVGGVVLLVLVLTVVVSTSLAARLLRPVHALTDAVHRMREGGGPARVEVRDSGEIGRLAEAFNEMSEHLERAEEQRKAMVSDVSHELRTPLSNLRGWLEAVQDGVVEPEPERVGMLLGEALLLQAVIDDLQDLALADAGRLRLAPEPLEAGPLVEQVVAGHGLRAEEAGVRLVAETRDVTLVADRTRMLQVLGNLVGNAVRHTPAGGTVTVRAHRAGAEAVIRVADTGVGIAEEDLPHVFDRFWRADKSRNRRTGGSGLGLAIVRGLVELHGGTVAVSSAPGEGTAFTVRMPLAGPPGREDRER</sequence>
<evidence type="ECO:0000256" key="8">
    <source>
        <dbReference type="ARBA" id="ARBA00022989"/>
    </source>
</evidence>
<name>A0A1M6U4L6_9ACTN</name>
<dbReference type="Pfam" id="PF00672">
    <property type="entry name" value="HAMP"/>
    <property type="match status" value="1"/>
</dbReference>
<keyword evidence="4" id="KW-0597">Phosphoprotein</keyword>
<dbReference type="SMART" id="SM00387">
    <property type="entry name" value="HATPase_c"/>
    <property type="match status" value="1"/>
</dbReference>
<dbReference type="STRING" id="758803.SAMN05421803_12619"/>
<dbReference type="InterPro" id="IPR050736">
    <property type="entry name" value="Sensor_HK_Regulatory"/>
</dbReference>
<evidence type="ECO:0000256" key="10">
    <source>
        <dbReference type="SAM" id="Coils"/>
    </source>
</evidence>
<dbReference type="Gene3D" id="6.10.340.10">
    <property type="match status" value="1"/>
</dbReference>
<evidence type="ECO:0000256" key="6">
    <source>
        <dbReference type="ARBA" id="ARBA00022692"/>
    </source>
</evidence>
<dbReference type="SMART" id="SM00304">
    <property type="entry name" value="HAMP"/>
    <property type="match status" value="1"/>
</dbReference>
<evidence type="ECO:0000256" key="3">
    <source>
        <dbReference type="ARBA" id="ARBA00012438"/>
    </source>
</evidence>
<keyword evidence="16" id="KW-1185">Reference proteome</keyword>
<dbReference type="PANTHER" id="PTHR43711:SF1">
    <property type="entry name" value="HISTIDINE KINASE 1"/>
    <property type="match status" value="1"/>
</dbReference>
<accession>A0A1M6U4L6</accession>
<dbReference type="GO" id="GO:0000155">
    <property type="term" value="F:phosphorelay sensor kinase activity"/>
    <property type="evidence" value="ECO:0007669"/>
    <property type="project" value="InterPro"/>
</dbReference>
<dbReference type="InterPro" id="IPR003594">
    <property type="entry name" value="HATPase_dom"/>
</dbReference>
<evidence type="ECO:0000256" key="11">
    <source>
        <dbReference type="SAM" id="MobiDB-lite"/>
    </source>
</evidence>
<dbReference type="Gene3D" id="1.10.287.130">
    <property type="match status" value="1"/>
</dbReference>
<dbReference type="EC" id="2.7.13.3" evidence="3"/>
<evidence type="ECO:0000256" key="1">
    <source>
        <dbReference type="ARBA" id="ARBA00000085"/>
    </source>
</evidence>
<feature type="transmembrane region" description="Helical" evidence="12">
    <location>
        <begin position="26"/>
        <end position="50"/>
    </location>
</feature>
<dbReference type="SUPFAM" id="SSF55874">
    <property type="entry name" value="ATPase domain of HSP90 chaperone/DNA topoisomerase II/histidine kinase"/>
    <property type="match status" value="1"/>
</dbReference>
<evidence type="ECO:0000256" key="4">
    <source>
        <dbReference type="ARBA" id="ARBA00022553"/>
    </source>
</evidence>
<dbReference type="InterPro" id="IPR036890">
    <property type="entry name" value="HATPase_C_sf"/>
</dbReference>
<keyword evidence="6 12" id="KW-0812">Transmembrane</keyword>
<comment type="subcellular location">
    <subcellularLocation>
        <location evidence="2">Cell membrane</location>
    </subcellularLocation>
</comment>
<keyword evidence="9" id="KW-0902">Two-component regulatory system</keyword>
<dbReference type="CDD" id="cd00082">
    <property type="entry name" value="HisKA"/>
    <property type="match status" value="1"/>
</dbReference>
<evidence type="ECO:0000313" key="16">
    <source>
        <dbReference type="Proteomes" id="UP000184452"/>
    </source>
</evidence>
<dbReference type="CDD" id="cd00075">
    <property type="entry name" value="HATPase"/>
    <property type="match status" value="1"/>
</dbReference>
<evidence type="ECO:0000256" key="5">
    <source>
        <dbReference type="ARBA" id="ARBA00022679"/>
    </source>
</evidence>
<dbReference type="InterPro" id="IPR003661">
    <property type="entry name" value="HisK_dim/P_dom"/>
</dbReference>
<feature type="region of interest" description="Disordered" evidence="11">
    <location>
        <begin position="263"/>
        <end position="357"/>
    </location>
</feature>
<dbReference type="PROSITE" id="PS50109">
    <property type="entry name" value="HIS_KIN"/>
    <property type="match status" value="1"/>
</dbReference>
<dbReference type="InterPro" id="IPR004358">
    <property type="entry name" value="Sig_transdc_His_kin-like_C"/>
</dbReference>
<dbReference type="AlphaFoldDB" id="A0A1M6U4L6"/>
<comment type="catalytic activity">
    <reaction evidence="1">
        <text>ATP + protein L-histidine = ADP + protein N-phospho-L-histidine.</text>
        <dbReference type="EC" id="2.7.13.3"/>
    </reaction>
</comment>
<feature type="coiled-coil region" evidence="10">
    <location>
        <begin position="469"/>
        <end position="496"/>
    </location>
</feature>
<dbReference type="InterPro" id="IPR003660">
    <property type="entry name" value="HAMP_dom"/>
</dbReference>
<evidence type="ECO:0000256" key="9">
    <source>
        <dbReference type="ARBA" id="ARBA00023012"/>
    </source>
</evidence>
<organism evidence="15 16">
    <name type="scientific">Nocardiopsis flavescens</name>
    <dbReference type="NCBI Taxonomy" id="758803"/>
    <lineage>
        <taxon>Bacteria</taxon>
        <taxon>Bacillati</taxon>
        <taxon>Actinomycetota</taxon>
        <taxon>Actinomycetes</taxon>
        <taxon>Streptosporangiales</taxon>
        <taxon>Nocardiopsidaceae</taxon>
        <taxon>Nocardiopsis</taxon>
    </lineage>
</organism>
<keyword evidence="10" id="KW-0175">Coiled coil</keyword>
<keyword evidence="8 12" id="KW-1133">Transmembrane helix</keyword>
<evidence type="ECO:0000259" key="14">
    <source>
        <dbReference type="PROSITE" id="PS50885"/>
    </source>
</evidence>
<keyword evidence="5" id="KW-0808">Transferase</keyword>
<feature type="domain" description="Histidine kinase" evidence="13">
    <location>
        <begin position="496"/>
        <end position="709"/>
    </location>
</feature>
<dbReference type="PANTHER" id="PTHR43711">
    <property type="entry name" value="TWO-COMPONENT HISTIDINE KINASE"/>
    <property type="match status" value="1"/>
</dbReference>
<dbReference type="CDD" id="cd06225">
    <property type="entry name" value="HAMP"/>
    <property type="match status" value="1"/>
</dbReference>
<evidence type="ECO:0000256" key="2">
    <source>
        <dbReference type="ARBA" id="ARBA00004236"/>
    </source>
</evidence>
<evidence type="ECO:0000256" key="12">
    <source>
        <dbReference type="SAM" id="Phobius"/>
    </source>
</evidence>
<keyword evidence="7 15" id="KW-0418">Kinase</keyword>
<dbReference type="RefSeq" id="WP_073383460.1">
    <property type="nucleotide sequence ID" value="NZ_FQZK01000026.1"/>
</dbReference>